<sequence length="41" mass="4717">MNRAEKKPVKSIQILGIGMFIYKVASVLQRKFMIAVKHSVR</sequence>
<organism evidence="1 2">
    <name type="scientific">Grimontia indica</name>
    <dbReference type="NCBI Taxonomy" id="1056512"/>
    <lineage>
        <taxon>Bacteria</taxon>
        <taxon>Pseudomonadati</taxon>
        <taxon>Pseudomonadota</taxon>
        <taxon>Gammaproteobacteria</taxon>
        <taxon>Vibrionales</taxon>
        <taxon>Vibrionaceae</taxon>
        <taxon>Grimontia</taxon>
    </lineage>
</organism>
<comment type="caution">
    <text evidence="1">The sequence shown here is derived from an EMBL/GenBank/DDBJ whole genome shotgun (WGS) entry which is preliminary data.</text>
</comment>
<gene>
    <name evidence="1" type="ORF">D515_04052</name>
</gene>
<evidence type="ECO:0000313" key="2">
    <source>
        <dbReference type="Proteomes" id="UP000011223"/>
    </source>
</evidence>
<evidence type="ECO:0000313" key="1">
    <source>
        <dbReference type="EMBL" id="EOD81151.1"/>
    </source>
</evidence>
<name>R1IK96_9GAMM</name>
<dbReference type="EMBL" id="ANFM02000006">
    <property type="protein sequence ID" value="EOD81151.1"/>
    <property type="molecule type" value="Genomic_DNA"/>
</dbReference>
<keyword evidence="2" id="KW-1185">Reference proteome</keyword>
<protein>
    <submittedName>
        <fullName evidence="1">Uncharacterized protein</fullName>
    </submittedName>
</protein>
<proteinExistence type="predicted"/>
<dbReference type="AlphaFoldDB" id="R1IK96"/>
<dbReference type="Proteomes" id="UP000011223">
    <property type="component" value="Unassembled WGS sequence"/>
</dbReference>
<reference evidence="1 2" key="1">
    <citation type="journal article" date="2014" name="PLoS ONE">
        <title>Grimontia indica AK16(T), sp. nov., Isolated from a Seawater Sample Reports the Presence of Pathogenic Genes Similar to Vibrio Genus.</title>
        <authorList>
            <person name="Singh A."/>
            <person name="Vaidya B."/>
            <person name="Khatri I."/>
            <person name="Srinivas T.N."/>
            <person name="Subramanian S."/>
            <person name="Korpole S."/>
            <person name="Pinnaka A.K."/>
        </authorList>
    </citation>
    <scope>NUCLEOTIDE SEQUENCE [LARGE SCALE GENOMIC DNA]</scope>
    <source>
        <strain evidence="1 2">AK16</strain>
    </source>
</reference>
<accession>R1IK96</accession>